<dbReference type="InterPro" id="IPR036691">
    <property type="entry name" value="Endo/exonu/phosph_ase_sf"/>
</dbReference>
<dbReference type="AlphaFoldDB" id="A0A0G4ILE7"/>
<dbReference type="Proteomes" id="UP000290189">
    <property type="component" value="Unassembled WGS sequence"/>
</dbReference>
<evidence type="ECO:0000313" key="3">
    <source>
        <dbReference type="EMBL" id="CEO95989.1"/>
    </source>
</evidence>
<keyword evidence="1" id="KW-1133">Transmembrane helix</keyword>
<keyword evidence="1" id="KW-0472">Membrane</keyword>
<dbReference type="GO" id="GO:0006506">
    <property type="term" value="P:GPI anchor biosynthetic process"/>
    <property type="evidence" value="ECO:0007669"/>
    <property type="project" value="TreeGrafter"/>
</dbReference>
<feature type="transmembrane region" description="Helical" evidence="1">
    <location>
        <begin position="39"/>
        <end position="61"/>
    </location>
</feature>
<evidence type="ECO:0000313" key="6">
    <source>
        <dbReference type="Proteomes" id="UP000290189"/>
    </source>
</evidence>
<evidence type="ECO:0000313" key="4">
    <source>
        <dbReference type="EMBL" id="SPQ93466.1"/>
    </source>
</evidence>
<dbReference type="STRING" id="37360.A0A0G4ILE7"/>
<reference evidence="3 5" key="1">
    <citation type="submission" date="2015-02" db="EMBL/GenBank/DDBJ databases">
        <authorList>
            <person name="Chooi Y.-H."/>
        </authorList>
    </citation>
    <scope>NUCLEOTIDE SEQUENCE [LARGE SCALE GENOMIC DNA]</scope>
    <source>
        <strain evidence="3">E3</strain>
    </source>
</reference>
<protein>
    <recommendedName>
        <fullName evidence="2">Endonuclease/exonuclease/phosphatase domain-containing protein</fullName>
    </recommendedName>
</protein>
<keyword evidence="5" id="KW-1185">Reference proteome</keyword>
<name>A0A0G4ILE7_PLABS</name>
<evidence type="ECO:0000259" key="2">
    <source>
        <dbReference type="Pfam" id="PF03372"/>
    </source>
</evidence>
<dbReference type="InterPro" id="IPR005135">
    <property type="entry name" value="Endo/exonuclease/phosphatase"/>
</dbReference>
<dbReference type="OrthoDB" id="387657at2759"/>
<evidence type="ECO:0000313" key="5">
    <source>
        <dbReference type="Proteomes" id="UP000039324"/>
    </source>
</evidence>
<accession>A0A0G4ILE7</accession>
<sequence length="476" mass="53404">MEPLRNRRAASDHSRPGSLLYRSRRGVMHWMRRRFGRNFMPVLVTAGIGALLVLAIIVWAVSPASRARSSTTLTDHAVAPPEQYSNQVVQFAMDSLRTMAAVGGNRLVLVDVLSLTTTTETLPEVKVPIDTVHKLSLRIASRSDRSVTFDHEVVIATDSSGVSAVTKYTCPYTWKGPRYPDLVLPASTIPSLSIRPRSPTLRVLSVNTWNYNHWLKRLPLLVEQFETLLPDVITFQEVRSRKVSLEPRNRFMVDDLRSILPDMQFVFQPAMRFRDNQEIVHEGLAIFSRFPIVETSFIKLSLDPYDGQDFHQRIGLRASIRWGAPDDADPVTHIVTTHLSLSASARARTMSELNEWITASVSSKAAPVVLTGDFNAEHVSAERSFPLLRDAWREAHPKSVNSNDGYTFNSWYPKSRIDYIFASQDLKPLYCSVVGGGPGTPVPEGLSAGFGVDDTRDVLFPSDHMFPFAIFEKVRN</sequence>
<proteinExistence type="predicted"/>
<dbReference type="Gene3D" id="3.60.10.10">
    <property type="entry name" value="Endonuclease/exonuclease/phosphatase"/>
    <property type="match status" value="1"/>
</dbReference>
<dbReference type="GO" id="GO:0005783">
    <property type="term" value="C:endoplasmic reticulum"/>
    <property type="evidence" value="ECO:0007669"/>
    <property type="project" value="TreeGrafter"/>
</dbReference>
<dbReference type="GO" id="GO:0003824">
    <property type="term" value="F:catalytic activity"/>
    <property type="evidence" value="ECO:0007669"/>
    <property type="project" value="InterPro"/>
</dbReference>
<gene>
    <name evidence="3" type="ORF">PBRA_004679</name>
    <name evidence="4" type="ORF">PLBR_LOCUS681</name>
</gene>
<dbReference type="EMBL" id="CDSF01000046">
    <property type="protein sequence ID" value="CEO95989.1"/>
    <property type="molecule type" value="Genomic_DNA"/>
</dbReference>
<dbReference type="PANTHER" id="PTHR14859:SF16">
    <property type="entry name" value="ENDONUCLEASE_EXONUCLEASE_PHOSPHATASE DOMAIN-CONTAINING PROTEIN"/>
    <property type="match status" value="1"/>
</dbReference>
<dbReference type="SUPFAM" id="SSF56219">
    <property type="entry name" value="DNase I-like"/>
    <property type="match status" value="1"/>
</dbReference>
<organism evidence="3 5">
    <name type="scientific">Plasmodiophora brassicae</name>
    <name type="common">Clubroot disease agent</name>
    <dbReference type="NCBI Taxonomy" id="37360"/>
    <lineage>
        <taxon>Eukaryota</taxon>
        <taxon>Sar</taxon>
        <taxon>Rhizaria</taxon>
        <taxon>Endomyxa</taxon>
        <taxon>Phytomyxea</taxon>
        <taxon>Plasmodiophorida</taxon>
        <taxon>Plasmodiophoridae</taxon>
        <taxon>Plasmodiophora</taxon>
    </lineage>
</organism>
<dbReference type="EMBL" id="OVEO01000001">
    <property type="protein sequence ID" value="SPQ93466.1"/>
    <property type="molecule type" value="Genomic_DNA"/>
</dbReference>
<keyword evidence="1" id="KW-0812">Transmembrane</keyword>
<dbReference type="Proteomes" id="UP000039324">
    <property type="component" value="Unassembled WGS sequence"/>
</dbReference>
<dbReference type="PANTHER" id="PTHR14859">
    <property type="entry name" value="CALCOFLUOR WHITE HYPERSENSITIVE PROTEIN PRECURSOR"/>
    <property type="match status" value="1"/>
</dbReference>
<keyword evidence="4" id="KW-0496">Mitochondrion</keyword>
<evidence type="ECO:0000256" key="1">
    <source>
        <dbReference type="SAM" id="Phobius"/>
    </source>
</evidence>
<dbReference type="InterPro" id="IPR051916">
    <property type="entry name" value="GPI-anchor_lipid_remodeler"/>
</dbReference>
<dbReference type="GO" id="GO:0016020">
    <property type="term" value="C:membrane"/>
    <property type="evidence" value="ECO:0007669"/>
    <property type="project" value="GOC"/>
</dbReference>
<dbReference type="Pfam" id="PF03372">
    <property type="entry name" value="Exo_endo_phos"/>
    <property type="match status" value="1"/>
</dbReference>
<geneLocation type="mitochondrion" evidence="4"/>
<reference evidence="4 6" key="2">
    <citation type="submission" date="2018-03" db="EMBL/GenBank/DDBJ databases">
        <authorList>
            <person name="Fogelqvist J."/>
        </authorList>
    </citation>
    <scope>NUCLEOTIDE SEQUENCE [LARGE SCALE GENOMIC DNA]</scope>
</reference>
<feature type="domain" description="Endonuclease/exonuclease/phosphatase" evidence="2">
    <location>
        <begin position="205"/>
        <end position="464"/>
    </location>
</feature>